<evidence type="ECO:0000313" key="2">
    <source>
        <dbReference type="EMBL" id="MPV87899.1"/>
    </source>
</evidence>
<feature type="domain" description="Serine aminopeptidase S33" evidence="1">
    <location>
        <begin position="56"/>
        <end position="266"/>
    </location>
</feature>
<dbReference type="InterPro" id="IPR029058">
    <property type="entry name" value="AB_hydrolase_fold"/>
</dbReference>
<dbReference type="Proteomes" id="UP000429644">
    <property type="component" value="Unassembled WGS sequence"/>
</dbReference>
<dbReference type="RefSeq" id="WP_152230521.1">
    <property type="nucleotide sequence ID" value="NZ_BAAAOT010000002.1"/>
</dbReference>
<dbReference type="AlphaFoldDB" id="A0A7J9UTF4"/>
<evidence type="ECO:0000259" key="1">
    <source>
        <dbReference type="Pfam" id="PF12146"/>
    </source>
</evidence>
<proteinExistence type="predicted"/>
<dbReference type="Gene3D" id="3.40.50.1820">
    <property type="entry name" value="alpha/beta hydrolase"/>
    <property type="match status" value="1"/>
</dbReference>
<keyword evidence="3" id="KW-1185">Reference proteome</keyword>
<dbReference type="SUPFAM" id="SSF53474">
    <property type="entry name" value="alpha/beta-Hydrolases"/>
    <property type="match status" value="1"/>
</dbReference>
<organism evidence="2 3">
    <name type="scientific">Georgenia ruanii</name>
    <dbReference type="NCBI Taxonomy" id="348442"/>
    <lineage>
        <taxon>Bacteria</taxon>
        <taxon>Bacillati</taxon>
        <taxon>Actinomycetota</taxon>
        <taxon>Actinomycetes</taxon>
        <taxon>Micrococcales</taxon>
        <taxon>Bogoriellaceae</taxon>
        <taxon>Georgenia</taxon>
    </lineage>
</organism>
<dbReference type="EMBL" id="WHPD01000967">
    <property type="protein sequence ID" value="MPV87899.1"/>
    <property type="molecule type" value="Genomic_DNA"/>
</dbReference>
<evidence type="ECO:0000313" key="3">
    <source>
        <dbReference type="Proteomes" id="UP000429644"/>
    </source>
</evidence>
<dbReference type="InterPro" id="IPR053145">
    <property type="entry name" value="AB_hydrolase_Est10"/>
</dbReference>
<comment type="caution">
    <text evidence="2">The sequence shown here is derived from an EMBL/GenBank/DDBJ whole genome shotgun (WGS) entry which is preliminary data.</text>
</comment>
<sequence>MRETTLTFPSGALTLAATLAVPEGAGPWPAALLVSGSGPIDRDGNHKSLRLDIQRQLAVALAEAGVATLRYDKRGAGASQGDFLRAGFWDNVDDAGAALAALRGQGGVDADRVLVVGHSEGALVATALAGRGTPLAALVLLSPTARPGEETLRWQARAVEPSLPTLVRGVLRLLRIDFAAQVSKNHRKIKATRTDVARIGGRRLNARWHREFLAYDPRTDLGTITAPVLALTGDHDVQVPPEDLQTLAGLVPGDVETVLVPDLNHILRHQAGTPTLKTYRTDVRHPVDPRVTELVASWVARRVVSTA</sequence>
<dbReference type="InterPro" id="IPR022742">
    <property type="entry name" value="Hydrolase_4"/>
</dbReference>
<name>A0A7J9UTF4_9MICO</name>
<keyword evidence="2" id="KW-0378">Hydrolase</keyword>
<reference evidence="2 3" key="1">
    <citation type="submission" date="2019-10" db="EMBL/GenBank/DDBJ databases">
        <title>Georgenia wutianyii sp. nov. and Georgenia yuyongxinii sp. nov. isolated from plateau pika (Ochotona curzoniae) in the Qinghai-Tibet plateau of China.</title>
        <authorList>
            <person name="Tian Z."/>
        </authorList>
    </citation>
    <scope>NUCLEOTIDE SEQUENCE [LARGE SCALE GENOMIC DNA]</scope>
    <source>
        <strain evidence="2 3">JCM 15130</strain>
    </source>
</reference>
<dbReference type="PANTHER" id="PTHR43265:SF1">
    <property type="entry name" value="ESTERASE ESTD"/>
    <property type="match status" value="1"/>
</dbReference>
<gene>
    <name evidence="2" type="ORF">GB882_04415</name>
</gene>
<dbReference type="Pfam" id="PF12146">
    <property type="entry name" value="Hydrolase_4"/>
    <property type="match status" value="1"/>
</dbReference>
<dbReference type="OrthoDB" id="63034at2"/>
<protein>
    <submittedName>
        <fullName evidence="2">Alpha/beta fold hydrolase</fullName>
    </submittedName>
</protein>
<dbReference type="GO" id="GO:0052689">
    <property type="term" value="F:carboxylic ester hydrolase activity"/>
    <property type="evidence" value="ECO:0007669"/>
    <property type="project" value="TreeGrafter"/>
</dbReference>
<accession>A0A7J9UTF4</accession>
<dbReference type="PANTHER" id="PTHR43265">
    <property type="entry name" value="ESTERASE ESTD"/>
    <property type="match status" value="1"/>
</dbReference>